<dbReference type="Gene3D" id="3.90.1310.10">
    <property type="entry name" value="Penicillin-binding protein 2a (Domain 2)"/>
    <property type="match status" value="1"/>
</dbReference>
<dbReference type="RefSeq" id="WP_012499379.1">
    <property type="nucleotide sequence ID" value="NC_011026.1"/>
</dbReference>
<feature type="compositionally biased region" description="Basic and acidic residues" evidence="4">
    <location>
        <begin position="9"/>
        <end position="21"/>
    </location>
</feature>
<dbReference type="Gene3D" id="3.40.710.10">
    <property type="entry name" value="DD-peptidase/beta-lactamase superfamily"/>
    <property type="match status" value="1"/>
</dbReference>
<dbReference type="Pfam" id="PF03793">
    <property type="entry name" value="PASTA"/>
    <property type="match status" value="2"/>
</dbReference>
<dbReference type="PROSITE" id="PS51178">
    <property type="entry name" value="PASTA"/>
    <property type="match status" value="2"/>
</dbReference>
<dbReference type="eggNOG" id="COG0768">
    <property type="taxonomic scope" value="Bacteria"/>
</dbReference>
<feature type="domain" description="PASTA" evidence="6">
    <location>
        <begin position="593"/>
        <end position="654"/>
    </location>
</feature>
<keyword evidence="2" id="KW-0645">Protease</keyword>
<evidence type="ECO:0000256" key="3">
    <source>
        <dbReference type="ARBA" id="ARBA00023136"/>
    </source>
</evidence>
<dbReference type="EMBL" id="CP001100">
    <property type="protein sequence ID" value="ACF13295.1"/>
    <property type="molecule type" value="Genomic_DNA"/>
</dbReference>
<dbReference type="InterPro" id="IPR050515">
    <property type="entry name" value="Beta-lactam/transpept"/>
</dbReference>
<feature type="domain" description="PASTA" evidence="6">
    <location>
        <begin position="656"/>
        <end position="716"/>
    </location>
</feature>
<dbReference type="HOGENOM" id="CLU_009289_6_4_10"/>
<dbReference type="Pfam" id="PF03717">
    <property type="entry name" value="PBP_dimer"/>
    <property type="match status" value="1"/>
</dbReference>
<dbReference type="EC" id="2.4.1.129" evidence="7"/>
<dbReference type="STRING" id="517418.Ctha_0827"/>
<keyword evidence="7" id="KW-0808">Transferase</keyword>
<dbReference type="SUPFAM" id="SSF54184">
    <property type="entry name" value="Penicillin-binding protein 2x (pbp-2x), c-terminal domain"/>
    <property type="match status" value="1"/>
</dbReference>
<dbReference type="CDD" id="cd06577">
    <property type="entry name" value="PASTA_pknB"/>
    <property type="match status" value="1"/>
</dbReference>
<dbReference type="Proteomes" id="UP000001208">
    <property type="component" value="Chromosome"/>
</dbReference>
<name>B3QWT1_CHLT3</name>
<dbReference type="PANTHER" id="PTHR30627">
    <property type="entry name" value="PEPTIDOGLYCAN D,D-TRANSPEPTIDASE"/>
    <property type="match status" value="1"/>
</dbReference>
<evidence type="ECO:0000313" key="7">
    <source>
        <dbReference type="EMBL" id="ACF13295.1"/>
    </source>
</evidence>
<dbReference type="GO" id="GO:0071555">
    <property type="term" value="P:cell wall organization"/>
    <property type="evidence" value="ECO:0007669"/>
    <property type="project" value="TreeGrafter"/>
</dbReference>
<feature type="transmembrane region" description="Helical" evidence="5">
    <location>
        <begin position="30"/>
        <end position="53"/>
    </location>
</feature>
<keyword evidence="5" id="KW-1133">Transmembrane helix</keyword>
<dbReference type="GO" id="GO:0016757">
    <property type="term" value="F:glycosyltransferase activity"/>
    <property type="evidence" value="ECO:0007669"/>
    <property type="project" value="UniProtKB-KW"/>
</dbReference>
<protein>
    <submittedName>
        <fullName evidence="7">Peptidoglycan glycosyltransferase</fullName>
        <ecNumber evidence="7">2.4.1.129</ecNumber>
    </submittedName>
</protein>
<sequence length="716" mass="79864">MPKQQIKRKQSEQKRETQANRENEQNLRMYLVLAGMLIFVATIISKLAFVQIINASEYREKAKRQYETIMPLKAKRGIIYDRNLRRLATSLTVVSFAADPKLIENKQAIADSLSLVFNKSAKYYFQRLNEKKRFVWLERNVSIDVAWKLISMDLTGIIVRKEQNRYYENLASQVIGFTNTDNQGISGIELNYDSVLCGKDGSIFMQRTGDGMVFPAVDKPLIDPIDGNSLQLTLDMNIQAIVESELKNGIRKAGAQAAIAIVMDVKTGEILAMANEPDFDMNAKSTYESTRVRNRAITDAYEPGSTFKIVMLSAATELGLYNPNDIVFGENGQYRIQGRTIYDHEKLGKITFAEAITHSSNIVAAKVALQIGEEAFYKYARDFGFGEKTGIDLLGEIPGQLKPREEWSKISLPWMAHGYEVLVTPLQIISAYAAVANDGILMRPFVIKREISQDGEVVNETEPIKIRRVMQAETAQKVRRYFRGVVDSGTGVPAQINGLEVGGKTGTAQRYVDGSYRRGSYVATFVGFFPVEKPEIAMLVMMINPTNGYYGSTVAAPVFSNIGRRVVATSEDIRSRMLASGESISDERHFLDSVQSVVVPNVCGLTPEEAKELLRVHKLDFSRENEQEGLVVWQGVAPGARASVWSKVPLRYSADSEHEYTMPKLIGLRADRAIALAGQMGMRIKIRGKGSRVVAQYPNSGATVDKSTECILRMSN</sequence>
<comment type="subcellular location">
    <subcellularLocation>
        <location evidence="1">Membrane</location>
    </subcellularLocation>
</comment>
<keyword evidence="2" id="KW-0121">Carboxypeptidase</keyword>
<dbReference type="GO" id="GO:0005886">
    <property type="term" value="C:plasma membrane"/>
    <property type="evidence" value="ECO:0007669"/>
    <property type="project" value="TreeGrafter"/>
</dbReference>
<dbReference type="AlphaFoldDB" id="B3QWT1"/>
<evidence type="ECO:0000313" key="8">
    <source>
        <dbReference type="Proteomes" id="UP000001208"/>
    </source>
</evidence>
<dbReference type="Pfam" id="PF00905">
    <property type="entry name" value="Transpeptidase"/>
    <property type="match status" value="1"/>
</dbReference>
<dbReference type="SUPFAM" id="SSF56601">
    <property type="entry name" value="beta-lactamase/transpeptidase-like"/>
    <property type="match status" value="1"/>
</dbReference>
<dbReference type="PANTHER" id="PTHR30627:SF1">
    <property type="entry name" value="PEPTIDOGLYCAN D,D-TRANSPEPTIDASE FTSI"/>
    <property type="match status" value="1"/>
</dbReference>
<gene>
    <name evidence="7" type="ordered locus">Ctha_0827</name>
</gene>
<evidence type="ECO:0000256" key="1">
    <source>
        <dbReference type="ARBA" id="ARBA00004370"/>
    </source>
</evidence>
<dbReference type="GO" id="GO:0004180">
    <property type="term" value="F:carboxypeptidase activity"/>
    <property type="evidence" value="ECO:0007669"/>
    <property type="project" value="UniProtKB-KW"/>
</dbReference>
<keyword evidence="2" id="KW-0378">Hydrolase</keyword>
<keyword evidence="5" id="KW-0812">Transmembrane</keyword>
<dbReference type="InterPro" id="IPR036138">
    <property type="entry name" value="PBP_dimer_sf"/>
</dbReference>
<feature type="region of interest" description="Disordered" evidence="4">
    <location>
        <begin position="1"/>
        <end position="21"/>
    </location>
</feature>
<dbReference type="InterPro" id="IPR001460">
    <property type="entry name" value="PCN-bd_Tpept"/>
</dbReference>
<dbReference type="InterPro" id="IPR012338">
    <property type="entry name" value="Beta-lactam/transpept-like"/>
</dbReference>
<evidence type="ECO:0000256" key="5">
    <source>
        <dbReference type="SAM" id="Phobius"/>
    </source>
</evidence>
<dbReference type="SUPFAM" id="SSF56519">
    <property type="entry name" value="Penicillin binding protein dimerisation domain"/>
    <property type="match status" value="1"/>
</dbReference>
<keyword evidence="3 5" id="KW-0472">Membrane</keyword>
<accession>B3QWT1</accession>
<evidence type="ECO:0000259" key="6">
    <source>
        <dbReference type="PROSITE" id="PS51178"/>
    </source>
</evidence>
<proteinExistence type="predicted"/>
<organism evidence="7 8">
    <name type="scientific">Chloroherpeton thalassium (strain ATCC 35110 / GB-78)</name>
    <dbReference type="NCBI Taxonomy" id="517418"/>
    <lineage>
        <taxon>Bacteria</taxon>
        <taxon>Pseudomonadati</taxon>
        <taxon>Chlorobiota</taxon>
        <taxon>Chlorobiia</taxon>
        <taxon>Chlorobiales</taxon>
        <taxon>Chloroherpetonaceae</taxon>
        <taxon>Chloroherpeton</taxon>
    </lineage>
</organism>
<dbReference type="GO" id="GO:0008658">
    <property type="term" value="F:penicillin binding"/>
    <property type="evidence" value="ECO:0007669"/>
    <property type="project" value="InterPro"/>
</dbReference>
<dbReference type="KEGG" id="cts:Ctha_0827"/>
<evidence type="ECO:0000256" key="2">
    <source>
        <dbReference type="ARBA" id="ARBA00022645"/>
    </source>
</evidence>
<dbReference type="OrthoDB" id="9804124at2"/>
<dbReference type="InterPro" id="IPR005311">
    <property type="entry name" value="PBP_dimer"/>
</dbReference>
<keyword evidence="8" id="KW-1185">Reference proteome</keyword>
<keyword evidence="7" id="KW-0328">Glycosyltransferase</keyword>
<dbReference type="Gene3D" id="3.30.450.330">
    <property type="match status" value="1"/>
</dbReference>
<evidence type="ECO:0000256" key="4">
    <source>
        <dbReference type="SAM" id="MobiDB-lite"/>
    </source>
</evidence>
<dbReference type="SMART" id="SM00740">
    <property type="entry name" value="PASTA"/>
    <property type="match status" value="2"/>
</dbReference>
<dbReference type="InterPro" id="IPR005543">
    <property type="entry name" value="PASTA_dom"/>
</dbReference>
<reference evidence="7 8" key="1">
    <citation type="submission" date="2008-06" db="EMBL/GenBank/DDBJ databases">
        <title>Complete sequence of Chloroherpeton thalassium ATCC 35110.</title>
        <authorList>
            <consortium name="US DOE Joint Genome Institute"/>
            <person name="Lucas S."/>
            <person name="Copeland A."/>
            <person name="Lapidus A."/>
            <person name="Glavina del Rio T."/>
            <person name="Dalin E."/>
            <person name="Tice H."/>
            <person name="Bruce D."/>
            <person name="Goodwin L."/>
            <person name="Pitluck S."/>
            <person name="Schmutz J."/>
            <person name="Larimer F."/>
            <person name="Land M."/>
            <person name="Hauser L."/>
            <person name="Kyrpides N."/>
            <person name="Mikhailova N."/>
            <person name="Liu Z."/>
            <person name="Li T."/>
            <person name="Zhao F."/>
            <person name="Overmann J."/>
            <person name="Bryant D.A."/>
            <person name="Richardson P."/>
        </authorList>
    </citation>
    <scope>NUCLEOTIDE SEQUENCE [LARGE SCALE GENOMIC DNA]</scope>
    <source>
        <strain evidence="8">ATCC 35110 / GB-78</strain>
    </source>
</reference>
<dbReference type="eggNOG" id="COG2815">
    <property type="taxonomic scope" value="Bacteria"/>
</dbReference>